<dbReference type="InterPro" id="IPR037066">
    <property type="entry name" value="Plug_dom_sf"/>
</dbReference>
<dbReference type="Gene3D" id="2.170.130.10">
    <property type="entry name" value="TonB-dependent receptor, plug domain"/>
    <property type="match status" value="1"/>
</dbReference>
<keyword evidence="5" id="KW-0798">TonB box</keyword>
<proteinExistence type="predicted"/>
<keyword evidence="6" id="KW-0472">Membrane</keyword>
<name>E6Q490_9ZZZZ</name>
<feature type="domain" description="TonB-dependent receptor-like beta-barrel" evidence="9">
    <location>
        <begin position="407"/>
        <end position="829"/>
    </location>
</feature>
<keyword evidence="4" id="KW-0732">Signal</keyword>
<dbReference type="SUPFAM" id="SSF56935">
    <property type="entry name" value="Porins"/>
    <property type="match status" value="1"/>
</dbReference>
<dbReference type="Pfam" id="PF07715">
    <property type="entry name" value="Plug"/>
    <property type="match status" value="1"/>
</dbReference>
<dbReference type="InterPro" id="IPR000531">
    <property type="entry name" value="Beta-barrel_TonB"/>
</dbReference>
<evidence type="ECO:0000256" key="6">
    <source>
        <dbReference type="ARBA" id="ARBA00023136"/>
    </source>
</evidence>
<comment type="caution">
    <text evidence="11">The sequence shown here is derived from an EMBL/GenBank/DDBJ whole genome shotgun (WGS) entry which is preliminary data.</text>
</comment>
<dbReference type="PANTHER" id="PTHR30069">
    <property type="entry name" value="TONB-DEPENDENT OUTER MEMBRANE RECEPTOR"/>
    <property type="match status" value="1"/>
</dbReference>
<dbReference type="GO" id="GO:0015344">
    <property type="term" value="F:siderophore uptake transmembrane transporter activity"/>
    <property type="evidence" value="ECO:0007669"/>
    <property type="project" value="TreeGrafter"/>
</dbReference>
<dbReference type="SUPFAM" id="SSF49452">
    <property type="entry name" value="Starch-binding domain-like"/>
    <property type="match status" value="1"/>
</dbReference>
<evidence type="ECO:0000256" key="2">
    <source>
        <dbReference type="ARBA" id="ARBA00022448"/>
    </source>
</evidence>
<dbReference type="AlphaFoldDB" id="E6Q490"/>
<keyword evidence="2" id="KW-0813">Transport</keyword>
<dbReference type="InterPro" id="IPR012910">
    <property type="entry name" value="Plug_dom"/>
</dbReference>
<dbReference type="PANTHER" id="PTHR30069:SF29">
    <property type="entry name" value="HEMOGLOBIN AND HEMOGLOBIN-HAPTOGLOBIN-BINDING PROTEIN 1-RELATED"/>
    <property type="match status" value="1"/>
</dbReference>
<dbReference type="InterPro" id="IPR036942">
    <property type="entry name" value="Beta-barrel_TonB_sf"/>
</dbReference>
<evidence type="ECO:0008006" key="12">
    <source>
        <dbReference type="Google" id="ProtNLM"/>
    </source>
</evidence>
<dbReference type="GO" id="GO:0009279">
    <property type="term" value="C:cell outer membrane"/>
    <property type="evidence" value="ECO:0007669"/>
    <property type="project" value="UniProtKB-SubCell"/>
</dbReference>
<sequence length="880" mass="93076">MKMVRFLTTVASLLFLLSSVPHAALATTAPSLLAADQANGSLVGSVLDAAGHPVAGAVVSVSGPVRRSTATDASGHFALRDLPAAYYAVSIIKAGFLPARSTNVAIFAGVTLPLKVRLVALSASSLQVIARVVASGKSSINTGAAQTTFVPRSSLLDLANPQINDVVARIPGAGIERGSSSPNTSISLGGAQPYETQVLLDGHPLSGGRYGVWFSQFFSSFMLQGIQADTGPGNTTPFAASAIGGTANLLTPTFTSKPTFEFIDGVDNYASQYSNALMTGSVGRLSYVLDAGYQGLNSQFFQHYGCVIKPQSYPALNTAAAAGIIQFCGDLSGPLATKGEIVKFKYDLSKSTSLETGFVGSQAGYNPQGTAYGQYGGMVTVLPCMTVRGSQQCSNPNDASLIGTQIPGYVFYPGSLVNNNQPIFDAQLRTTLGNNTILVRPYLGSISRSINGSGESNYPDHYTAGGAAVMQSPFSLLESDKLRGTTFSFVHPFGNNVVTANYDYHSDETFAYYGSPSAVNTPDTISRFSTISLSGDFAATRILTIRAALYDTNWQLQGQQSGPIVGGKPTLIPSSRSVSRFDPHLAFVLQPRGDLSYRLAVGTSATYPYASQVSGIPFITPGSATAPYGTLNNKNPLLDPETATSIDLGMDKRFRNDAVLSFDLLGTNVRNVFETIVTPAVGPIDPVKGTPEYSAILQPANVALLAARMLTATYRRTPALGLGYSVSGTLSSSIVNGVPASFYTSPTALVQPANGQQQCSNGGSEICLPYLKGFLHVQYIAPDRTYYALDGDFEGKNNTYNQPPFTIFSATLRHPVTKTLDVQLSVQNLFDTNVYFGLPEYNLGVPQVGESSTGLGSILTPLIPASARTFRLQFRWHIGR</sequence>
<accession>E6Q490</accession>
<dbReference type="EMBL" id="CABO01000028">
    <property type="protein sequence ID" value="CBI02049.1"/>
    <property type="molecule type" value="Genomic_DNA"/>
</dbReference>
<keyword evidence="8" id="KW-0998">Cell outer membrane</keyword>
<feature type="domain" description="TonB-dependent receptor plug" evidence="10">
    <location>
        <begin position="145"/>
        <end position="246"/>
    </location>
</feature>
<comment type="subcellular location">
    <subcellularLocation>
        <location evidence="1">Cell outer membrane</location>
        <topology evidence="1">Multi-pass membrane protein</topology>
    </subcellularLocation>
</comment>
<dbReference type="InterPro" id="IPR013784">
    <property type="entry name" value="Carb-bd-like_fold"/>
</dbReference>
<keyword evidence="3" id="KW-0812">Transmembrane</keyword>
<evidence type="ECO:0000256" key="7">
    <source>
        <dbReference type="ARBA" id="ARBA00023170"/>
    </source>
</evidence>
<dbReference type="GO" id="GO:0030246">
    <property type="term" value="F:carbohydrate binding"/>
    <property type="evidence" value="ECO:0007669"/>
    <property type="project" value="InterPro"/>
</dbReference>
<evidence type="ECO:0000256" key="8">
    <source>
        <dbReference type="ARBA" id="ARBA00023237"/>
    </source>
</evidence>
<dbReference type="Gene3D" id="2.60.40.1120">
    <property type="entry name" value="Carboxypeptidase-like, regulatory domain"/>
    <property type="match status" value="1"/>
</dbReference>
<evidence type="ECO:0000259" key="10">
    <source>
        <dbReference type="Pfam" id="PF07715"/>
    </source>
</evidence>
<evidence type="ECO:0000313" key="11">
    <source>
        <dbReference type="EMBL" id="CBI02049.1"/>
    </source>
</evidence>
<dbReference type="Gene3D" id="2.40.170.20">
    <property type="entry name" value="TonB-dependent receptor, beta-barrel domain"/>
    <property type="match status" value="1"/>
</dbReference>
<evidence type="ECO:0000259" key="9">
    <source>
        <dbReference type="Pfam" id="PF00593"/>
    </source>
</evidence>
<evidence type="ECO:0000256" key="5">
    <source>
        <dbReference type="ARBA" id="ARBA00023077"/>
    </source>
</evidence>
<organism evidence="11">
    <name type="scientific">mine drainage metagenome</name>
    <dbReference type="NCBI Taxonomy" id="410659"/>
    <lineage>
        <taxon>unclassified sequences</taxon>
        <taxon>metagenomes</taxon>
        <taxon>ecological metagenomes</taxon>
    </lineage>
</organism>
<evidence type="ECO:0000256" key="1">
    <source>
        <dbReference type="ARBA" id="ARBA00004571"/>
    </source>
</evidence>
<dbReference type="Pfam" id="PF13620">
    <property type="entry name" value="CarboxypepD_reg"/>
    <property type="match status" value="1"/>
</dbReference>
<evidence type="ECO:0000256" key="3">
    <source>
        <dbReference type="ARBA" id="ARBA00022692"/>
    </source>
</evidence>
<evidence type="ECO:0000256" key="4">
    <source>
        <dbReference type="ARBA" id="ARBA00022729"/>
    </source>
</evidence>
<dbReference type="GO" id="GO:0044718">
    <property type="term" value="P:siderophore transmembrane transport"/>
    <property type="evidence" value="ECO:0007669"/>
    <property type="project" value="TreeGrafter"/>
</dbReference>
<dbReference type="Pfam" id="PF00593">
    <property type="entry name" value="TonB_dep_Rec_b-barrel"/>
    <property type="match status" value="1"/>
</dbReference>
<gene>
    <name evidence="11" type="ORF">CARN4_2244</name>
</gene>
<dbReference type="InterPro" id="IPR039426">
    <property type="entry name" value="TonB-dep_rcpt-like"/>
</dbReference>
<protein>
    <recommendedName>
        <fullName evidence="12">TonB-dependent receptor</fullName>
    </recommendedName>
</protein>
<keyword evidence="7" id="KW-0675">Receptor</keyword>
<reference evidence="11" key="1">
    <citation type="submission" date="2009-10" db="EMBL/GenBank/DDBJ databases">
        <title>Diversity of trophic interactions inside an arsenic-rich microbial ecosystem.</title>
        <authorList>
            <person name="Bertin P.N."/>
            <person name="Heinrich-Salmeron A."/>
            <person name="Pelletier E."/>
            <person name="Goulhen-Chollet F."/>
            <person name="Arsene-Ploetze F."/>
            <person name="Gallien S."/>
            <person name="Calteau A."/>
            <person name="Vallenet D."/>
            <person name="Casiot C."/>
            <person name="Chane-Woon-Ming B."/>
            <person name="Giloteaux L."/>
            <person name="Barakat M."/>
            <person name="Bonnefoy V."/>
            <person name="Bruneel O."/>
            <person name="Chandler M."/>
            <person name="Cleiss J."/>
            <person name="Duran R."/>
            <person name="Elbaz-Poulichet F."/>
            <person name="Fonknechten N."/>
            <person name="Lauga B."/>
            <person name="Mornico D."/>
            <person name="Ortet P."/>
            <person name="Schaeffer C."/>
            <person name="Siguier P."/>
            <person name="Alexander Thil Smith A."/>
            <person name="Van Dorsselaer A."/>
            <person name="Weissenbach J."/>
            <person name="Medigue C."/>
            <person name="Le Paslier D."/>
        </authorList>
    </citation>
    <scope>NUCLEOTIDE SEQUENCE</scope>
</reference>